<dbReference type="OrthoDB" id="1680906at2"/>
<keyword evidence="2" id="KW-1185">Reference proteome</keyword>
<dbReference type="Gene3D" id="2.40.128.20">
    <property type="match status" value="1"/>
</dbReference>
<sequence>MGKVFGFSWRAQPPAKTFPWWKEMDMTKTTQNIMVNIRGSQADEYDDSTMELYTEGMLTHDGGKYIIEYDESEISGMENTRTSLTVEGDRVQLRRTGAVETEFVFLKSRVFEAAYETPFGMMQMSVLPTQILSELSEEKGKINLEYVIRIGDQQAVNKLNIDYKKLPKA</sequence>
<organism evidence="1 2">
    <name type="scientific">Christensenella minuta</name>
    <dbReference type="NCBI Taxonomy" id="626937"/>
    <lineage>
        <taxon>Bacteria</taxon>
        <taxon>Bacillati</taxon>
        <taxon>Bacillota</taxon>
        <taxon>Clostridia</taxon>
        <taxon>Christensenellales</taxon>
        <taxon>Christensenellaceae</taxon>
        <taxon>Christensenella</taxon>
    </lineage>
</organism>
<dbReference type="SUPFAM" id="SSF50814">
    <property type="entry name" value="Lipocalins"/>
    <property type="match status" value="1"/>
</dbReference>
<gene>
    <name evidence="1" type="ORF">HMPREF3293_03141</name>
</gene>
<dbReference type="InterPro" id="IPR015231">
    <property type="entry name" value="DUF1934"/>
</dbReference>
<dbReference type="InterPro" id="IPR012674">
    <property type="entry name" value="Calycin"/>
</dbReference>
<dbReference type="AlphaFoldDB" id="A0A136Q0B5"/>
<evidence type="ECO:0000313" key="1">
    <source>
        <dbReference type="EMBL" id="KXK64093.1"/>
    </source>
</evidence>
<dbReference type="STRING" id="626937.HMPREF3293_03141"/>
<protein>
    <recommendedName>
        <fullName evidence="3">DUF1934 domain-containing protein</fullName>
    </recommendedName>
</protein>
<dbReference type="Pfam" id="PF09148">
    <property type="entry name" value="DUF1934"/>
    <property type="match status" value="1"/>
</dbReference>
<comment type="caution">
    <text evidence="1">The sequence shown here is derived from an EMBL/GenBank/DDBJ whole genome shotgun (WGS) entry which is preliminary data.</text>
</comment>
<evidence type="ECO:0000313" key="2">
    <source>
        <dbReference type="Proteomes" id="UP000070366"/>
    </source>
</evidence>
<accession>A0A136Q0B5</accession>
<dbReference type="Proteomes" id="UP000070366">
    <property type="component" value="Unassembled WGS sequence"/>
</dbReference>
<name>A0A136Q0B5_9FIRM</name>
<dbReference type="RefSeq" id="WP_082771207.1">
    <property type="nucleotide sequence ID" value="NZ_LWGY01000041.1"/>
</dbReference>
<evidence type="ECO:0008006" key="3">
    <source>
        <dbReference type="Google" id="ProtNLM"/>
    </source>
</evidence>
<dbReference type="KEGG" id="cmiu:B1H56_13575"/>
<reference evidence="1 2" key="1">
    <citation type="submission" date="2016-02" db="EMBL/GenBank/DDBJ databases">
        <authorList>
            <person name="Wen L."/>
            <person name="He K."/>
            <person name="Yang H."/>
        </authorList>
    </citation>
    <scope>NUCLEOTIDE SEQUENCE [LARGE SCALE GENOMIC DNA]</scope>
    <source>
        <strain evidence="1 2">DSM 22607</strain>
    </source>
</reference>
<dbReference type="EMBL" id="LSZW01000067">
    <property type="protein sequence ID" value="KXK64093.1"/>
    <property type="molecule type" value="Genomic_DNA"/>
</dbReference>
<proteinExistence type="predicted"/>